<sequence>MNPGVFNAGVFNAVFLWYSNKPHNNFQIICRALMAECLAFRAIPLME</sequence>
<name>A0A316H5K4_9SPHI</name>
<evidence type="ECO:0000313" key="1">
    <source>
        <dbReference type="EMBL" id="PWK74204.1"/>
    </source>
</evidence>
<proteinExistence type="predicted"/>
<reference evidence="1 2" key="1">
    <citation type="submission" date="2018-05" db="EMBL/GenBank/DDBJ databases">
        <title>Genomic Encyclopedia of Archaeal and Bacterial Type Strains, Phase II (KMG-II): from individual species to whole genera.</title>
        <authorList>
            <person name="Goeker M."/>
        </authorList>
    </citation>
    <scope>NUCLEOTIDE SEQUENCE [LARGE SCALE GENOMIC DNA]</scope>
    <source>
        <strain evidence="1 2">DSM 19975</strain>
    </source>
</reference>
<keyword evidence="2" id="KW-1185">Reference proteome</keyword>
<gene>
    <name evidence="1" type="ORF">LX99_04005</name>
</gene>
<evidence type="ECO:0000313" key="2">
    <source>
        <dbReference type="Proteomes" id="UP000245678"/>
    </source>
</evidence>
<organism evidence="1 2">
    <name type="scientific">Mucilaginibacter oryzae</name>
    <dbReference type="NCBI Taxonomy" id="468058"/>
    <lineage>
        <taxon>Bacteria</taxon>
        <taxon>Pseudomonadati</taxon>
        <taxon>Bacteroidota</taxon>
        <taxon>Sphingobacteriia</taxon>
        <taxon>Sphingobacteriales</taxon>
        <taxon>Sphingobacteriaceae</taxon>
        <taxon>Mucilaginibacter</taxon>
    </lineage>
</organism>
<dbReference type="AlphaFoldDB" id="A0A316H5K4"/>
<dbReference type="EMBL" id="QGHA01000009">
    <property type="protein sequence ID" value="PWK74204.1"/>
    <property type="molecule type" value="Genomic_DNA"/>
</dbReference>
<dbReference type="Proteomes" id="UP000245678">
    <property type="component" value="Unassembled WGS sequence"/>
</dbReference>
<comment type="caution">
    <text evidence="1">The sequence shown here is derived from an EMBL/GenBank/DDBJ whole genome shotgun (WGS) entry which is preliminary data.</text>
</comment>
<protein>
    <submittedName>
        <fullName evidence="1">Uncharacterized protein</fullName>
    </submittedName>
</protein>
<accession>A0A316H5K4</accession>